<dbReference type="InterPro" id="IPR012999">
    <property type="entry name" value="Pyr_OxRdtase_I_AS"/>
</dbReference>
<dbReference type="Gene3D" id="3.30.390.30">
    <property type="match status" value="1"/>
</dbReference>
<dbReference type="Proteomes" id="UP001530400">
    <property type="component" value="Unassembled WGS sequence"/>
</dbReference>
<keyword evidence="7 11" id="KW-0676">Redox-active center</keyword>
<dbReference type="EMBL" id="JALLPJ020001274">
    <property type="protein sequence ID" value="KAL3772109.1"/>
    <property type="molecule type" value="Genomic_DNA"/>
</dbReference>
<evidence type="ECO:0000256" key="4">
    <source>
        <dbReference type="ARBA" id="ARBA00022827"/>
    </source>
</evidence>
<keyword evidence="13" id="KW-0732">Signal</keyword>
<feature type="domain" description="FAD/NAD(P)-binding" evidence="15">
    <location>
        <begin position="101"/>
        <end position="438"/>
    </location>
</feature>
<organism evidence="16 17">
    <name type="scientific">Cyclotella atomus</name>
    <dbReference type="NCBI Taxonomy" id="382360"/>
    <lineage>
        <taxon>Eukaryota</taxon>
        <taxon>Sar</taxon>
        <taxon>Stramenopiles</taxon>
        <taxon>Ochrophyta</taxon>
        <taxon>Bacillariophyta</taxon>
        <taxon>Coscinodiscophyceae</taxon>
        <taxon>Thalassiosirophycidae</taxon>
        <taxon>Stephanodiscales</taxon>
        <taxon>Stephanodiscaceae</taxon>
        <taxon>Cyclotella</taxon>
    </lineage>
</organism>
<feature type="binding site" evidence="9">
    <location>
        <position position="382"/>
    </location>
    <ligand>
        <name>NAD(+)</name>
        <dbReference type="ChEBI" id="CHEBI:57540"/>
    </ligand>
</feature>
<evidence type="ECO:0000256" key="13">
    <source>
        <dbReference type="SAM" id="SignalP"/>
    </source>
</evidence>
<dbReference type="NCBIfam" id="NF004776">
    <property type="entry name" value="PRK06116.1"/>
    <property type="match status" value="1"/>
</dbReference>
<keyword evidence="6" id="KW-1015">Disulfide bond</keyword>
<dbReference type="InterPro" id="IPR046952">
    <property type="entry name" value="GSHR/TRXR-like"/>
</dbReference>
<evidence type="ECO:0000256" key="6">
    <source>
        <dbReference type="ARBA" id="ARBA00023157"/>
    </source>
</evidence>
<feature type="signal peptide" evidence="13">
    <location>
        <begin position="1"/>
        <end position="19"/>
    </location>
</feature>
<dbReference type="InterPro" id="IPR016156">
    <property type="entry name" value="FAD/NAD-linked_Rdtase_dimer_sf"/>
</dbReference>
<dbReference type="Pfam" id="PF07992">
    <property type="entry name" value="Pyr_redox_2"/>
    <property type="match status" value="1"/>
</dbReference>
<dbReference type="PIRSF" id="PIRSF000350">
    <property type="entry name" value="Mercury_reductase_MerA"/>
    <property type="match status" value="1"/>
</dbReference>
<dbReference type="GO" id="GO:0005737">
    <property type="term" value="C:cytoplasm"/>
    <property type="evidence" value="ECO:0007669"/>
    <property type="project" value="UniProtKB-SubCell"/>
</dbReference>
<dbReference type="PRINTS" id="PR00411">
    <property type="entry name" value="PNDRDTASEI"/>
</dbReference>
<comment type="caution">
    <text evidence="16">The sequence shown here is derived from an EMBL/GenBank/DDBJ whole genome shotgun (WGS) entry which is preliminary data.</text>
</comment>
<keyword evidence="5 11" id="KW-0560">Oxidoreductase</keyword>
<feature type="domain" description="Pyridine nucleotide-disulphide oxidoreductase dimerisation" evidence="14">
    <location>
        <begin position="461"/>
        <end position="575"/>
    </location>
</feature>
<evidence type="ECO:0000313" key="16">
    <source>
        <dbReference type="EMBL" id="KAL3772109.1"/>
    </source>
</evidence>
<proteinExistence type="inferred from homology"/>
<comment type="subunit">
    <text evidence="2">Homodimer.</text>
</comment>
<dbReference type="Pfam" id="PF02852">
    <property type="entry name" value="Pyr_redox_dim"/>
    <property type="match status" value="1"/>
</dbReference>
<dbReference type="PRINTS" id="PR00368">
    <property type="entry name" value="FADPNR"/>
</dbReference>
<feature type="binding site" evidence="9">
    <location>
        <position position="147"/>
    </location>
    <ligand>
        <name>FAD</name>
        <dbReference type="ChEBI" id="CHEBI:57692"/>
    </ligand>
</feature>
<gene>
    <name evidence="16" type="ORF">ACHAWO_013514</name>
</gene>
<dbReference type="EC" id="1.8.1.7" evidence="12"/>
<dbReference type="NCBIfam" id="TIGR01421">
    <property type="entry name" value="gluta_reduc_1"/>
    <property type="match status" value="1"/>
</dbReference>
<dbReference type="Gene3D" id="3.50.50.60">
    <property type="entry name" value="FAD/NAD(P)-binding domain"/>
    <property type="match status" value="2"/>
</dbReference>
<dbReference type="InterPro" id="IPR001100">
    <property type="entry name" value="Pyr_nuc-diS_OxRdtase"/>
</dbReference>
<dbReference type="SUPFAM" id="SSF51905">
    <property type="entry name" value="FAD/NAD(P)-binding domain"/>
    <property type="match status" value="1"/>
</dbReference>
<dbReference type="InterPro" id="IPR006322">
    <property type="entry name" value="Glutathione_Rdtase_euk/bac"/>
</dbReference>
<comment type="cofactor">
    <cofactor evidence="9">
        <name>FAD</name>
        <dbReference type="ChEBI" id="CHEBI:57692"/>
    </cofactor>
    <text evidence="9">Binds 1 FAD per subunit.</text>
</comment>
<evidence type="ECO:0000256" key="5">
    <source>
        <dbReference type="ARBA" id="ARBA00023002"/>
    </source>
</evidence>
<evidence type="ECO:0000256" key="3">
    <source>
        <dbReference type="ARBA" id="ARBA00022630"/>
    </source>
</evidence>
<evidence type="ECO:0000256" key="1">
    <source>
        <dbReference type="ARBA" id="ARBA00007532"/>
    </source>
</evidence>
<evidence type="ECO:0000256" key="8">
    <source>
        <dbReference type="PIRSR" id="PIRSR000350-2"/>
    </source>
</evidence>
<keyword evidence="17" id="KW-1185">Reference proteome</keyword>
<dbReference type="PROSITE" id="PS00076">
    <property type="entry name" value="PYRIDINE_REDOX_1"/>
    <property type="match status" value="1"/>
</dbReference>
<accession>A0ABD3N8Y6</accession>
<comment type="function">
    <text evidence="12">Catalyzes the reduction of glutathione disulfide (GSSG) to reduced glutathione (GSH). Constitutes the major mechanism to maintain a high GSH:GSSG ratio in the cytosol.</text>
</comment>
<feature type="disulfide bond" description="Redox-active" evidence="10">
    <location>
        <begin position="138"/>
        <end position="143"/>
    </location>
</feature>
<evidence type="ECO:0000256" key="2">
    <source>
        <dbReference type="ARBA" id="ARBA00011738"/>
    </source>
</evidence>
<dbReference type="SUPFAM" id="SSF55424">
    <property type="entry name" value="FAD/NAD-linked reductases, dimerisation (C-terminal) domain"/>
    <property type="match status" value="1"/>
</dbReference>
<evidence type="ECO:0000256" key="12">
    <source>
        <dbReference type="RuleBase" id="RU365016"/>
    </source>
</evidence>
<dbReference type="GO" id="GO:0004362">
    <property type="term" value="F:glutathione-disulfide reductase (NADPH) activity"/>
    <property type="evidence" value="ECO:0007669"/>
    <property type="project" value="UniProtKB-EC"/>
</dbReference>
<evidence type="ECO:0000259" key="15">
    <source>
        <dbReference type="Pfam" id="PF07992"/>
    </source>
</evidence>
<evidence type="ECO:0000256" key="10">
    <source>
        <dbReference type="PIRSR" id="PIRSR000350-4"/>
    </source>
</evidence>
<dbReference type="FunFam" id="3.50.50.60:FF:000235">
    <property type="entry name" value="Glutathione reductase"/>
    <property type="match status" value="1"/>
</dbReference>
<evidence type="ECO:0000313" key="17">
    <source>
        <dbReference type="Proteomes" id="UP001530400"/>
    </source>
</evidence>
<keyword evidence="12" id="KW-0963">Cytoplasm</keyword>
<evidence type="ECO:0000256" key="9">
    <source>
        <dbReference type="PIRSR" id="PIRSR000350-3"/>
    </source>
</evidence>
<evidence type="ECO:0000256" key="7">
    <source>
        <dbReference type="ARBA" id="ARBA00023284"/>
    </source>
</evidence>
<dbReference type="InterPro" id="IPR004099">
    <property type="entry name" value="Pyr_nucl-diS_OxRdtase_dimer"/>
</dbReference>
<protein>
    <recommendedName>
        <fullName evidence="12">Glutathione reductase</fullName>
        <ecNumber evidence="12">1.8.1.7</ecNumber>
    </recommendedName>
</protein>
<dbReference type="AlphaFoldDB" id="A0ABD3N8Y6"/>
<keyword evidence="4 9" id="KW-0274">FAD</keyword>
<feature type="binding site" evidence="9">
    <location>
        <begin position="291"/>
        <end position="298"/>
    </location>
    <ligand>
        <name>NAD(+)</name>
        <dbReference type="ChEBI" id="CHEBI:57540"/>
    </ligand>
</feature>
<feature type="binding site" evidence="9">
    <location>
        <position position="423"/>
    </location>
    <ligand>
        <name>FAD</name>
        <dbReference type="ChEBI" id="CHEBI:57692"/>
    </ligand>
</feature>
<dbReference type="PANTHER" id="PTHR42737">
    <property type="entry name" value="GLUTATHIONE REDUCTASE"/>
    <property type="match status" value="1"/>
</dbReference>
<comment type="subcellular location">
    <subcellularLocation>
        <location evidence="12">Cytoplasm</location>
    </subcellularLocation>
</comment>
<keyword evidence="9" id="KW-0547">Nucleotide-binding</keyword>
<name>A0ABD3N8Y6_9STRA</name>
<dbReference type="FunFam" id="3.30.390.30:FF:000003">
    <property type="entry name" value="Glutathione reductase"/>
    <property type="match status" value="1"/>
</dbReference>
<reference evidence="16 17" key="1">
    <citation type="submission" date="2024-10" db="EMBL/GenBank/DDBJ databases">
        <title>Updated reference genomes for cyclostephanoid diatoms.</title>
        <authorList>
            <person name="Roberts W.R."/>
            <person name="Alverson A.J."/>
        </authorList>
    </citation>
    <scope>NUCLEOTIDE SEQUENCE [LARGE SCALE GENOMIC DNA]</scope>
    <source>
        <strain evidence="16 17">AJA010-31</strain>
    </source>
</reference>
<comment type="catalytic activity">
    <reaction evidence="12">
        <text>2 glutathione + NADP(+) = glutathione disulfide + NADPH + H(+)</text>
        <dbReference type="Rhea" id="RHEA:11740"/>
        <dbReference type="ChEBI" id="CHEBI:15378"/>
        <dbReference type="ChEBI" id="CHEBI:57783"/>
        <dbReference type="ChEBI" id="CHEBI:57925"/>
        <dbReference type="ChEBI" id="CHEBI:58297"/>
        <dbReference type="ChEBI" id="CHEBI:58349"/>
        <dbReference type="EC" id="1.8.1.7"/>
    </reaction>
</comment>
<dbReference type="InterPro" id="IPR036188">
    <property type="entry name" value="FAD/NAD-bd_sf"/>
</dbReference>
<keyword evidence="12" id="KW-0521">NADP</keyword>
<feature type="chain" id="PRO_5044878497" description="Glutathione reductase" evidence="13">
    <location>
        <begin position="20"/>
        <end position="603"/>
    </location>
</feature>
<sequence>MKAAFFMLTMAAIISSSSIHRLIPRWTCTSLFASASGETERVTKISRSQLQQRKDYSSAAYASLSGRKLIKIRPAFVLSDGQWKNITRSSTTFKKDEDYDFDLLVVGAGSGGIASARRAASYGARVGVIEMGRLGGTCVNVGCVPKKIMYNAATISETLHEMHHYGFSGYESGAIKFDWAYIKRTRDAYIDRLNGIYDRNIAGSGVTRLIGKASLTTSEQSDNGVDVMVTPMENVNSTQKQQRYRAQHIILATGGYPTIPAGSDGSVERYAISSDGFFELDKLPRKAVVVGAGYIAVELAGVLVALGSDTSLVVRKERALRNFDDLLSSTLDDQMEHHGINIYRNTKGVSQIIPDETTGFKTVVLNDGQIIEDVDVVIMAAGRSPAVESLNLEEVGVRQKEGGYVDVDEYSQTSVQNLYAVGDVCGNVELTPMAIAAGRRLADRLFGPPEFKNAKVSYENVPTVVFSHPPIGTIGLTETEAVAKYGEENVKVYRSVFSNLYYGTWQVDASEKPKTAMKLVCAGSNELVVGLHVIGMGADEMLQGFGVAIKMGATKTDFDSTVAIHPTAAEEFVTMFPWGLGAQESGAKVSPLNGNSAPKPVLK</sequence>
<keyword evidence="3 11" id="KW-0285">Flavoprotein</keyword>
<dbReference type="InterPro" id="IPR023753">
    <property type="entry name" value="FAD/NAD-binding_dom"/>
</dbReference>
<feature type="active site" description="Proton acceptor" evidence="8">
    <location>
        <position position="565"/>
    </location>
</feature>
<dbReference type="PANTHER" id="PTHR42737:SF2">
    <property type="entry name" value="GLUTATHIONE REDUCTASE"/>
    <property type="match status" value="1"/>
</dbReference>
<comment type="similarity">
    <text evidence="1 11">Belongs to the class-I pyridine nucleotide-disulfide oxidoreductase family.</text>
</comment>
<keyword evidence="9" id="KW-0520">NAD</keyword>
<evidence type="ECO:0000259" key="14">
    <source>
        <dbReference type="Pfam" id="PF02852"/>
    </source>
</evidence>
<evidence type="ECO:0000256" key="11">
    <source>
        <dbReference type="RuleBase" id="RU003691"/>
    </source>
</evidence>